<keyword evidence="1" id="KW-0472">Membrane</keyword>
<feature type="transmembrane region" description="Helical" evidence="1">
    <location>
        <begin position="19"/>
        <end position="42"/>
    </location>
</feature>
<organism evidence="2 3">
    <name type="scientific">Thermococcus camini</name>
    <dbReference type="NCBI Taxonomy" id="2016373"/>
    <lineage>
        <taxon>Archaea</taxon>
        <taxon>Methanobacteriati</taxon>
        <taxon>Methanobacteriota</taxon>
        <taxon>Thermococci</taxon>
        <taxon>Thermococcales</taxon>
        <taxon>Thermococcaceae</taxon>
        <taxon>Thermococcus</taxon>
    </lineage>
</organism>
<accession>A0A7G2D6T7</accession>
<protein>
    <submittedName>
        <fullName evidence="2">Glycosyl hydrolase</fullName>
    </submittedName>
</protein>
<keyword evidence="3" id="KW-1185">Reference proteome</keyword>
<dbReference type="AlphaFoldDB" id="A0A7G2D6T7"/>
<keyword evidence="1" id="KW-0812">Transmembrane</keyword>
<dbReference type="GO" id="GO:0016787">
    <property type="term" value="F:hydrolase activity"/>
    <property type="evidence" value="ECO:0007669"/>
    <property type="project" value="UniProtKB-KW"/>
</dbReference>
<evidence type="ECO:0000313" key="3">
    <source>
        <dbReference type="Proteomes" id="UP000516304"/>
    </source>
</evidence>
<evidence type="ECO:0000256" key="1">
    <source>
        <dbReference type="SAM" id="Phobius"/>
    </source>
</evidence>
<gene>
    <name evidence="2" type="ORF">TIRI35C_0189</name>
</gene>
<evidence type="ECO:0000313" key="2">
    <source>
        <dbReference type="EMBL" id="CAD5243343.1"/>
    </source>
</evidence>
<sequence>MDSNCWGGLIGLIGYRRPLFLFTTLALVAFIIAGGLLVWALHPYSEEGRVYMTQAVGAGIFTIIGIQLFVAGLTLNVLAKMVRE</sequence>
<keyword evidence="1" id="KW-1133">Transmembrane helix</keyword>
<dbReference type="EMBL" id="LR881183">
    <property type="protein sequence ID" value="CAD5243343.1"/>
    <property type="molecule type" value="Genomic_DNA"/>
</dbReference>
<feature type="transmembrane region" description="Helical" evidence="1">
    <location>
        <begin position="54"/>
        <end position="79"/>
    </location>
</feature>
<reference evidence="2 3" key="1">
    <citation type="submission" date="2020-09" db="EMBL/GenBank/DDBJ databases">
        <authorList>
            <person name="Courtine D."/>
        </authorList>
    </citation>
    <scope>NUCLEOTIDE SEQUENCE [LARGE SCALE GENOMIC DNA]</scope>
    <source>
        <strain evidence="2 3">IRI35c</strain>
    </source>
</reference>
<dbReference type="KEGG" id="tcq:TIRI35C_0189"/>
<keyword evidence="2" id="KW-0378">Hydrolase</keyword>
<name>A0A7G2D6T7_9EURY</name>
<proteinExistence type="predicted"/>
<dbReference type="Proteomes" id="UP000516304">
    <property type="component" value="Chromosome TIRI35C"/>
</dbReference>